<dbReference type="PANTHER" id="PTHR30629">
    <property type="entry name" value="PROPHAGE INTEGRASE"/>
    <property type="match status" value="1"/>
</dbReference>
<dbReference type="PANTHER" id="PTHR30629:SF2">
    <property type="entry name" value="PROPHAGE INTEGRASE INTS-RELATED"/>
    <property type="match status" value="1"/>
</dbReference>
<dbReference type="InterPro" id="IPR025166">
    <property type="entry name" value="Integrase_DNA_bind_dom"/>
</dbReference>
<dbReference type="InterPro" id="IPR002104">
    <property type="entry name" value="Integrase_catalytic"/>
</dbReference>
<dbReference type="EMBL" id="QFPX01000010">
    <property type="protein sequence ID" value="PZQ54161.1"/>
    <property type="molecule type" value="Genomic_DNA"/>
</dbReference>
<keyword evidence="2" id="KW-0229">DNA integration</keyword>
<dbReference type="InterPro" id="IPR011010">
    <property type="entry name" value="DNA_brk_join_enz"/>
</dbReference>
<accession>A0A2W5NL36</accession>
<dbReference type="InterPro" id="IPR038488">
    <property type="entry name" value="Integrase_DNA-bd_sf"/>
</dbReference>
<dbReference type="AlphaFoldDB" id="A0A2W5NL36"/>
<organism evidence="6 7">
    <name type="scientific">Novosphingobium pentaromativorans</name>
    <dbReference type="NCBI Taxonomy" id="205844"/>
    <lineage>
        <taxon>Bacteria</taxon>
        <taxon>Pseudomonadati</taxon>
        <taxon>Pseudomonadota</taxon>
        <taxon>Alphaproteobacteria</taxon>
        <taxon>Sphingomonadales</taxon>
        <taxon>Sphingomonadaceae</taxon>
        <taxon>Novosphingobium</taxon>
    </lineage>
</organism>
<protein>
    <submittedName>
        <fullName evidence="6">Integrase</fullName>
    </submittedName>
</protein>
<evidence type="ECO:0000313" key="6">
    <source>
        <dbReference type="EMBL" id="PZQ54161.1"/>
    </source>
</evidence>
<dbReference type="Pfam" id="PF00589">
    <property type="entry name" value="Phage_integrase"/>
    <property type="match status" value="1"/>
</dbReference>
<evidence type="ECO:0000259" key="5">
    <source>
        <dbReference type="PROSITE" id="PS51898"/>
    </source>
</evidence>
<evidence type="ECO:0000313" key="7">
    <source>
        <dbReference type="Proteomes" id="UP000249082"/>
    </source>
</evidence>
<comment type="similarity">
    <text evidence="1">Belongs to the 'phage' integrase family.</text>
</comment>
<gene>
    <name evidence="6" type="ORF">DI555_13950</name>
</gene>
<dbReference type="CDD" id="cd00801">
    <property type="entry name" value="INT_P4_C"/>
    <property type="match status" value="1"/>
</dbReference>
<dbReference type="Pfam" id="PF13356">
    <property type="entry name" value="Arm-DNA-bind_3"/>
    <property type="match status" value="1"/>
</dbReference>
<dbReference type="InterPro" id="IPR010998">
    <property type="entry name" value="Integrase_recombinase_N"/>
</dbReference>
<dbReference type="GO" id="GO:0006310">
    <property type="term" value="P:DNA recombination"/>
    <property type="evidence" value="ECO:0007669"/>
    <property type="project" value="UniProtKB-KW"/>
</dbReference>
<dbReference type="InterPro" id="IPR053876">
    <property type="entry name" value="Phage_int_M"/>
</dbReference>
<dbReference type="SUPFAM" id="SSF56349">
    <property type="entry name" value="DNA breaking-rejoining enzymes"/>
    <property type="match status" value="1"/>
</dbReference>
<dbReference type="Gene3D" id="3.30.160.390">
    <property type="entry name" value="Integrase, DNA-binding domain"/>
    <property type="match status" value="1"/>
</dbReference>
<name>A0A2W5NL36_9SPHN</name>
<feature type="domain" description="Tyr recombinase" evidence="5">
    <location>
        <begin position="228"/>
        <end position="423"/>
    </location>
</feature>
<evidence type="ECO:0000256" key="3">
    <source>
        <dbReference type="ARBA" id="ARBA00023125"/>
    </source>
</evidence>
<dbReference type="Gene3D" id="1.10.150.130">
    <property type="match status" value="1"/>
</dbReference>
<dbReference type="InterPro" id="IPR013762">
    <property type="entry name" value="Integrase-like_cat_sf"/>
</dbReference>
<keyword evidence="4" id="KW-0233">DNA recombination</keyword>
<evidence type="ECO:0000256" key="1">
    <source>
        <dbReference type="ARBA" id="ARBA00008857"/>
    </source>
</evidence>
<evidence type="ECO:0000256" key="4">
    <source>
        <dbReference type="ARBA" id="ARBA00023172"/>
    </source>
</evidence>
<comment type="caution">
    <text evidence="6">The sequence shown here is derived from an EMBL/GenBank/DDBJ whole genome shotgun (WGS) entry which is preliminary data.</text>
</comment>
<keyword evidence="3" id="KW-0238">DNA-binding</keyword>
<dbReference type="GO" id="GO:0015074">
    <property type="term" value="P:DNA integration"/>
    <property type="evidence" value="ECO:0007669"/>
    <property type="project" value="UniProtKB-KW"/>
</dbReference>
<evidence type="ECO:0000256" key="2">
    <source>
        <dbReference type="ARBA" id="ARBA00022908"/>
    </source>
</evidence>
<dbReference type="Gene3D" id="1.10.443.10">
    <property type="entry name" value="Intergrase catalytic core"/>
    <property type="match status" value="1"/>
</dbReference>
<dbReference type="PROSITE" id="PS51898">
    <property type="entry name" value="TYR_RECOMBINASE"/>
    <property type="match status" value="1"/>
</dbReference>
<dbReference type="GO" id="GO:0003677">
    <property type="term" value="F:DNA binding"/>
    <property type="evidence" value="ECO:0007669"/>
    <property type="project" value="UniProtKB-KW"/>
</dbReference>
<reference evidence="6 7" key="1">
    <citation type="submission" date="2017-08" db="EMBL/GenBank/DDBJ databases">
        <title>Infants hospitalized years apart are colonized by the same room-sourced microbial strains.</title>
        <authorList>
            <person name="Brooks B."/>
            <person name="Olm M.R."/>
            <person name="Firek B.A."/>
            <person name="Baker R."/>
            <person name="Thomas B.C."/>
            <person name="Morowitz M.J."/>
            <person name="Banfield J.F."/>
        </authorList>
    </citation>
    <scope>NUCLEOTIDE SEQUENCE [LARGE SCALE GENOMIC DNA]</scope>
    <source>
        <strain evidence="6">S2_005_002_R2_33</strain>
    </source>
</reference>
<dbReference type="Proteomes" id="UP000249082">
    <property type="component" value="Unassembled WGS sequence"/>
</dbReference>
<sequence>MSQGIFHGIHHGRHGIEVDVLTDAKVKAAKAQAKAYKLADANQLYLHVSPAGGKHWRMNYTFGRNATGKPQQKTLTFGPYPAVTLVDARRRRDDAKAMLIEGRDPATERRLAAHAKASESGNTFKAVAQAWFDKKKGTWAPRHATKVWESLEENVFGAVGALPITAIDAPRLLDLLTIVEKRGAVETAHRLRQRISAVFVYAIAAGIAASDPAASLGKALSPKPRARRQPALTDLESMRTMLAACEAERSRAGTKLALRLLALTVVRPGELRHARWQEIEGLDSPEPTWRIPAARMKGDEDRKAEIGGDHLVPLSNQAVAVLRALHPLTGDLDLMFPSERHLHKPISENTLRAMLIRSGYYQRHVPHGFRAAFSTIMNERADAAGRSGDRAIIDLMLAHVPKDKVESAYNRAAFMPRRRELAQEWADMLLDGFSEPQSFVGQPMRRSVGNPVD</sequence>
<dbReference type="Pfam" id="PF22022">
    <property type="entry name" value="Phage_int_M"/>
    <property type="match status" value="1"/>
</dbReference>
<dbReference type="InterPro" id="IPR050808">
    <property type="entry name" value="Phage_Integrase"/>
</dbReference>
<proteinExistence type="inferred from homology"/>